<dbReference type="Gene3D" id="1.10.3730.20">
    <property type="match status" value="1"/>
</dbReference>
<comment type="caution">
    <text evidence="5">The sequence shown here is derived from an EMBL/GenBank/DDBJ whole genome shotgun (WGS) entry which is preliminary data.</text>
</comment>
<keyword evidence="3" id="KW-0472">Membrane</keyword>
<protein>
    <submittedName>
        <fullName evidence="5">DMT family transporter</fullName>
    </submittedName>
</protein>
<keyword evidence="6" id="KW-1185">Reference proteome</keyword>
<gene>
    <name evidence="5" type="ORF">MF646_20150</name>
</gene>
<keyword evidence="3" id="KW-1133">Transmembrane helix</keyword>
<reference evidence="5" key="1">
    <citation type="submission" date="2022-02" db="EMBL/GenBank/DDBJ databases">
        <title>Halalkalibacter sp. nov. isolated from Lonar Lake, India.</title>
        <authorList>
            <person name="Joshi A."/>
            <person name="Thite S."/>
            <person name="Lodha T."/>
        </authorList>
    </citation>
    <scope>NUCLEOTIDE SEQUENCE</scope>
    <source>
        <strain evidence="5">MEB205</strain>
    </source>
</reference>
<feature type="transmembrane region" description="Helical" evidence="3">
    <location>
        <begin position="7"/>
        <end position="27"/>
    </location>
</feature>
<dbReference type="RefSeq" id="WP_250098296.1">
    <property type="nucleotide sequence ID" value="NZ_JAKRYL010000029.1"/>
</dbReference>
<dbReference type="PANTHER" id="PTHR22911:SF79">
    <property type="entry name" value="MOBA-LIKE NTP TRANSFERASE DOMAIN-CONTAINING PROTEIN"/>
    <property type="match status" value="1"/>
</dbReference>
<feature type="transmembrane region" description="Helical" evidence="3">
    <location>
        <begin position="33"/>
        <end position="56"/>
    </location>
</feature>
<feature type="transmembrane region" description="Helical" evidence="3">
    <location>
        <begin position="68"/>
        <end position="90"/>
    </location>
</feature>
<evidence type="ECO:0000313" key="6">
    <source>
        <dbReference type="Proteomes" id="UP001139150"/>
    </source>
</evidence>
<feature type="domain" description="EamA" evidence="4">
    <location>
        <begin position="6"/>
        <end position="140"/>
    </location>
</feature>
<feature type="transmembrane region" description="Helical" evidence="3">
    <location>
        <begin position="126"/>
        <end position="146"/>
    </location>
</feature>
<evidence type="ECO:0000256" key="2">
    <source>
        <dbReference type="ARBA" id="ARBA00007362"/>
    </source>
</evidence>
<evidence type="ECO:0000256" key="3">
    <source>
        <dbReference type="SAM" id="Phobius"/>
    </source>
</evidence>
<proteinExistence type="inferred from homology"/>
<evidence type="ECO:0000259" key="4">
    <source>
        <dbReference type="Pfam" id="PF00892"/>
    </source>
</evidence>
<dbReference type="EMBL" id="JAKRYL010000029">
    <property type="protein sequence ID" value="MCL7749436.1"/>
    <property type="molecule type" value="Genomic_DNA"/>
</dbReference>
<dbReference type="SUPFAM" id="SSF103481">
    <property type="entry name" value="Multidrug resistance efflux transporter EmrE"/>
    <property type="match status" value="1"/>
</dbReference>
<evidence type="ECO:0000256" key="1">
    <source>
        <dbReference type="ARBA" id="ARBA00004127"/>
    </source>
</evidence>
<sequence length="147" mass="16513">MSKINAYFLVMVGASLWGLTGLFVQHLYSFEFIPWEVVGIRLIFSTLILGLFLLFYDRNLLKIKTQDIGFFIGTGIASIAFFNYCFFTTIEQANLSIAVVLLYTAPVFVTLISRILFKESLNINKVAALVVVIIGCSFTVGFYQPIV</sequence>
<dbReference type="GO" id="GO:0016020">
    <property type="term" value="C:membrane"/>
    <property type="evidence" value="ECO:0007669"/>
    <property type="project" value="InterPro"/>
</dbReference>
<evidence type="ECO:0000313" key="5">
    <source>
        <dbReference type="EMBL" id="MCL7749436.1"/>
    </source>
</evidence>
<name>A0A9X2I6U8_9BACI</name>
<keyword evidence="3" id="KW-0812">Transmembrane</keyword>
<feature type="transmembrane region" description="Helical" evidence="3">
    <location>
        <begin position="96"/>
        <end position="117"/>
    </location>
</feature>
<accession>A0A9X2I6U8</accession>
<dbReference type="PANTHER" id="PTHR22911">
    <property type="entry name" value="ACYL-MALONYL CONDENSING ENZYME-RELATED"/>
    <property type="match status" value="1"/>
</dbReference>
<dbReference type="AlphaFoldDB" id="A0A9X2I6U8"/>
<comment type="similarity">
    <text evidence="2">Belongs to the EamA transporter family.</text>
</comment>
<dbReference type="InterPro" id="IPR037185">
    <property type="entry name" value="EmrE-like"/>
</dbReference>
<dbReference type="InterPro" id="IPR000620">
    <property type="entry name" value="EamA_dom"/>
</dbReference>
<organism evidence="5 6">
    <name type="scientific">Halalkalibacter alkaliphilus</name>
    <dbReference type="NCBI Taxonomy" id="2917993"/>
    <lineage>
        <taxon>Bacteria</taxon>
        <taxon>Bacillati</taxon>
        <taxon>Bacillota</taxon>
        <taxon>Bacilli</taxon>
        <taxon>Bacillales</taxon>
        <taxon>Bacillaceae</taxon>
        <taxon>Halalkalibacter</taxon>
    </lineage>
</organism>
<comment type="subcellular location">
    <subcellularLocation>
        <location evidence="1">Endomembrane system</location>
        <topology evidence="1">Multi-pass membrane protein</topology>
    </subcellularLocation>
</comment>
<dbReference type="Pfam" id="PF00892">
    <property type="entry name" value="EamA"/>
    <property type="match status" value="1"/>
</dbReference>
<dbReference type="Proteomes" id="UP001139150">
    <property type="component" value="Unassembled WGS sequence"/>
</dbReference>